<evidence type="ECO:0000313" key="2">
    <source>
        <dbReference type="Proteomes" id="UP000019202"/>
    </source>
</evidence>
<dbReference type="Proteomes" id="UP000019202">
    <property type="component" value="Unassembled WGS sequence"/>
</dbReference>
<reference evidence="1" key="1">
    <citation type="submission" date="2013-11" db="EMBL/GenBank/DDBJ databases">
        <title>Draft genome sequence and annotation of the entomopathogenic bacteria, Xenorhabdus cabanillasi strain JM26 and Xenorhabdus szentirmai strain DSM 16338.</title>
        <authorList>
            <person name="Gualtieri M."/>
            <person name="Ogier J.C."/>
            <person name="Pages S."/>
            <person name="Givaudan A."/>
            <person name="Gaudriault S."/>
        </authorList>
    </citation>
    <scope>NUCLEOTIDE SEQUENCE [LARGE SCALE GENOMIC DNA]</scope>
    <source>
        <strain evidence="1">DSM 16338</strain>
    </source>
</reference>
<keyword evidence="2" id="KW-1185">Reference proteome</keyword>
<comment type="caution">
    <text evidence="1">The sequence shown here is derived from an EMBL/GenBank/DDBJ whole genome shotgun (WGS) entry which is preliminary data.</text>
</comment>
<evidence type="ECO:0000313" key="1">
    <source>
        <dbReference type="EMBL" id="CDL83636.1"/>
    </source>
</evidence>
<proteinExistence type="predicted"/>
<dbReference type="EMBL" id="CBXF010000093">
    <property type="protein sequence ID" value="CDL83636.1"/>
    <property type="molecule type" value="Genomic_DNA"/>
</dbReference>
<dbReference type="STRING" id="1427518.XSR1_340036"/>
<sequence>MRNKIIGIDLASALPA</sequence>
<dbReference type="AlphaFoldDB" id="W1J186"/>
<accession>W1J186</accession>
<protein>
    <submittedName>
        <fullName evidence="1">Uncharacterized protein</fullName>
    </submittedName>
</protein>
<organism evidence="1 2">
    <name type="scientific">Xenorhabdus szentirmaii DSM 16338</name>
    <dbReference type="NCBI Taxonomy" id="1427518"/>
    <lineage>
        <taxon>Bacteria</taxon>
        <taxon>Pseudomonadati</taxon>
        <taxon>Pseudomonadota</taxon>
        <taxon>Gammaproteobacteria</taxon>
        <taxon>Enterobacterales</taxon>
        <taxon>Morganellaceae</taxon>
        <taxon>Xenorhabdus</taxon>
    </lineage>
</organism>
<name>W1J186_9GAMM</name>
<gene>
    <name evidence="1" type="ORF">XSR1_340036</name>
</gene>